<keyword evidence="1" id="KW-0862">Zinc</keyword>
<sequence>MDKKIKVRTESKEGLLRSISCSCHKLECTSTPCSHIFYILGILQEEALPRCCVPTRWTMSAKCAFTSTRKSEMYAYSAALQRYRKLRNCSHAACFKACHSDEAFKHLERVLEGQDVCKGSTSEQADSKGSTSEQADSKGSTNAQGNNIRYGPLMPQSANLDGEGFEKVLDPVHVPARGASKKRLHAKMKKTRTKGRCSYCHEADGHNRRSQRRTMIATTLCARSESKYVDDQPDVGVCIVVYV</sequence>
<organism evidence="4 5">
    <name type="scientific">Triticum turgidum subsp. durum</name>
    <name type="common">Durum wheat</name>
    <name type="synonym">Triticum durum</name>
    <dbReference type="NCBI Taxonomy" id="4567"/>
    <lineage>
        <taxon>Eukaryota</taxon>
        <taxon>Viridiplantae</taxon>
        <taxon>Streptophyta</taxon>
        <taxon>Embryophyta</taxon>
        <taxon>Tracheophyta</taxon>
        <taxon>Spermatophyta</taxon>
        <taxon>Magnoliopsida</taxon>
        <taxon>Liliopsida</taxon>
        <taxon>Poales</taxon>
        <taxon>Poaceae</taxon>
        <taxon>BOP clade</taxon>
        <taxon>Pooideae</taxon>
        <taxon>Triticodae</taxon>
        <taxon>Triticeae</taxon>
        <taxon>Triticinae</taxon>
        <taxon>Triticum</taxon>
    </lineage>
</organism>
<keyword evidence="1" id="KW-0863">Zinc-finger</keyword>
<evidence type="ECO:0000259" key="3">
    <source>
        <dbReference type="PROSITE" id="PS50966"/>
    </source>
</evidence>
<gene>
    <name evidence="4" type="ORF">TRITD_1Bv1G166690</name>
</gene>
<dbReference type="GO" id="GO:0008270">
    <property type="term" value="F:zinc ion binding"/>
    <property type="evidence" value="ECO:0007669"/>
    <property type="project" value="UniProtKB-KW"/>
</dbReference>
<name>A0A9R0QZ02_TRITD</name>
<keyword evidence="1" id="KW-0479">Metal-binding</keyword>
<feature type="compositionally biased region" description="Polar residues" evidence="2">
    <location>
        <begin position="120"/>
        <end position="147"/>
    </location>
</feature>
<dbReference type="OMA" id="KSEMYAY"/>
<feature type="domain" description="SWIM-type" evidence="3">
    <location>
        <begin position="5"/>
        <end position="44"/>
    </location>
</feature>
<keyword evidence="5" id="KW-1185">Reference proteome</keyword>
<dbReference type="AlphaFoldDB" id="A0A9R0QZ02"/>
<proteinExistence type="predicted"/>
<dbReference type="Gramene" id="TRITD1Bv1G166690.1">
    <property type="protein sequence ID" value="TRITD1Bv1G166690.1"/>
    <property type="gene ID" value="TRITD1Bv1G166690"/>
</dbReference>
<reference evidence="4 5" key="1">
    <citation type="submission" date="2017-09" db="EMBL/GenBank/DDBJ databases">
        <authorList>
            <consortium name="International Durum Wheat Genome Sequencing Consortium (IDWGSC)"/>
            <person name="Milanesi L."/>
        </authorList>
    </citation>
    <scope>NUCLEOTIDE SEQUENCE [LARGE SCALE GENOMIC DNA]</scope>
    <source>
        <strain evidence="5">cv. Svevo</strain>
    </source>
</reference>
<dbReference type="Proteomes" id="UP000324705">
    <property type="component" value="Chromosome 1B"/>
</dbReference>
<evidence type="ECO:0000313" key="4">
    <source>
        <dbReference type="EMBL" id="VAH20183.1"/>
    </source>
</evidence>
<accession>A0A9R0QZ02</accession>
<evidence type="ECO:0000313" key="5">
    <source>
        <dbReference type="Proteomes" id="UP000324705"/>
    </source>
</evidence>
<evidence type="ECO:0000256" key="1">
    <source>
        <dbReference type="PROSITE-ProRule" id="PRU00325"/>
    </source>
</evidence>
<dbReference type="PROSITE" id="PS50966">
    <property type="entry name" value="ZF_SWIM"/>
    <property type="match status" value="1"/>
</dbReference>
<dbReference type="EMBL" id="LT934112">
    <property type="protein sequence ID" value="VAH20183.1"/>
    <property type="molecule type" value="Genomic_DNA"/>
</dbReference>
<dbReference type="InterPro" id="IPR007527">
    <property type="entry name" value="Znf_SWIM"/>
</dbReference>
<protein>
    <recommendedName>
        <fullName evidence="3">SWIM-type domain-containing protein</fullName>
    </recommendedName>
</protein>
<feature type="region of interest" description="Disordered" evidence="2">
    <location>
        <begin position="120"/>
        <end position="149"/>
    </location>
</feature>
<evidence type="ECO:0000256" key="2">
    <source>
        <dbReference type="SAM" id="MobiDB-lite"/>
    </source>
</evidence>